<keyword evidence="2" id="KW-1185">Reference proteome</keyword>
<accession>A0ABY5UDM7</accession>
<dbReference type="Proteomes" id="UP001058739">
    <property type="component" value="Chromosome 01"/>
</dbReference>
<evidence type="ECO:0000313" key="2">
    <source>
        <dbReference type="Proteomes" id="UP001058739"/>
    </source>
</evidence>
<dbReference type="RefSeq" id="WP_144897705.1">
    <property type="nucleotide sequence ID" value="NZ_CP099967.1"/>
</dbReference>
<proteinExistence type="predicted"/>
<sequence length="185" mass="20057">MPQKKHKPEEIVAKLRQVDVLLSQGKSVGEAARAMTCRDAARVENRKIGEVTAKISSIKLVADGAKRYAEVTILACLGDGTPPPVASGSDEETGDVIYTMTYPDPSTPTVAGQLRTKVHFVDIINSYAEQKSAALYEGDPVAVIESMPTRIELDVDPIREEDLLTRNLAVTCKPIWLPQNVVIGS</sequence>
<reference evidence="1" key="1">
    <citation type="submission" date="2022-06" db="EMBL/GenBank/DDBJ databases">
        <title>Complete Genome Sequence of Deoxynivalenol-bioadsorption Ochrobactrum pseudintermedium ASAG-D25.</title>
        <authorList>
            <person name="Wang N."/>
        </authorList>
    </citation>
    <scope>NUCLEOTIDE SEQUENCE</scope>
    <source>
        <strain evidence="1">ASAG-D25</strain>
    </source>
</reference>
<gene>
    <name evidence="1" type="ORF">NIK97_01555</name>
</gene>
<organism evidence="1 2">
    <name type="scientific">Brucella pseudintermedia</name>
    <dbReference type="NCBI Taxonomy" id="370111"/>
    <lineage>
        <taxon>Bacteria</taxon>
        <taxon>Pseudomonadati</taxon>
        <taxon>Pseudomonadota</taxon>
        <taxon>Alphaproteobacteria</taxon>
        <taxon>Hyphomicrobiales</taxon>
        <taxon>Brucellaceae</taxon>
        <taxon>Brucella/Ochrobactrum group</taxon>
        <taxon>Brucella</taxon>
    </lineage>
</organism>
<name>A0ABY5UDM7_9HYPH</name>
<evidence type="ECO:0008006" key="3">
    <source>
        <dbReference type="Google" id="ProtNLM"/>
    </source>
</evidence>
<dbReference type="EMBL" id="CP099967">
    <property type="protein sequence ID" value="UWL61429.1"/>
    <property type="molecule type" value="Genomic_DNA"/>
</dbReference>
<evidence type="ECO:0000313" key="1">
    <source>
        <dbReference type="EMBL" id="UWL61429.1"/>
    </source>
</evidence>
<protein>
    <recommendedName>
        <fullName evidence="3">Phage tail protein</fullName>
    </recommendedName>
</protein>